<gene>
    <name evidence="14" type="ORF">TAV2_LOCUS14327</name>
</gene>
<dbReference type="AlphaFoldDB" id="A0AAU9SF49"/>
<dbReference type="GO" id="GO:0004497">
    <property type="term" value="F:monooxygenase activity"/>
    <property type="evidence" value="ECO:0007669"/>
    <property type="project" value="UniProtKB-KW"/>
</dbReference>
<dbReference type="Gene3D" id="1.10.630.10">
    <property type="entry name" value="Cytochrome P450"/>
    <property type="match status" value="1"/>
</dbReference>
<dbReference type="PRINTS" id="PR00463">
    <property type="entry name" value="EP450I"/>
</dbReference>
<dbReference type="PROSITE" id="PS00086">
    <property type="entry name" value="CYTOCHROME_P450"/>
    <property type="match status" value="1"/>
</dbReference>
<evidence type="ECO:0000313" key="14">
    <source>
        <dbReference type="EMBL" id="CAH2061397.1"/>
    </source>
</evidence>
<reference evidence="14 15" key="1">
    <citation type="submission" date="2022-03" db="EMBL/GenBank/DDBJ databases">
        <authorList>
            <person name="Nunn A."/>
            <person name="Chopra R."/>
            <person name="Nunn A."/>
            <person name="Contreras Garrido A."/>
        </authorList>
    </citation>
    <scope>NUCLEOTIDE SEQUENCE [LARGE SCALE GENOMIC DNA]</scope>
</reference>
<dbReference type="GO" id="GO:0016020">
    <property type="term" value="C:membrane"/>
    <property type="evidence" value="ECO:0007669"/>
    <property type="project" value="UniProtKB-SubCell"/>
</dbReference>
<evidence type="ECO:0000313" key="15">
    <source>
        <dbReference type="Proteomes" id="UP000836841"/>
    </source>
</evidence>
<evidence type="ECO:0000256" key="1">
    <source>
        <dbReference type="ARBA" id="ARBA00001971"/>
    </source>
</evidence>
<keyword evidence="7" id="KW-1133">Transmembrane helix</keyword>
<evidence type="ECO:0008006" key="16">
    <source>
        <dbReference type="Google" id="ProtNLM"/>
    </source>
</evidence>
<dbReference type="InterPro" id="IPR036396">
    <property type="entry name" value="Cyt_P450_sf"/>
</dbReference>
<dbReference type="Proteomes" id="UP000836841">
    <property type="component" value="Chromosome 4"/>
</dbReference>
<keyword evidence="9 12" id="KW-0408">Iron</keyword>
<dbReference type="InterPro" id="IPR050651">
    <property type="entry name" value="Plant_Cytochrome_P450_Monoox"/>
</dbReference>
<evidence type="ECO:0000256" key="8">
    <source>
        <dbReference type="ARBA" id="ARBA00023002"/>
    </source>
</evidence>
<sequence>METPIIVLSLAFFLSIFLKLLFGKRHNKFNLPPSPARPLPLIGHLHLLKRPIHRTFLSFYQSLGGAPIFSLRLGNRLAVIVSSYSAAEECFTTNDIVLANRPESIFGKYIEYNFTTMTSAPYGDHWRNLRRISTLEIFSSHKLNGFISVRKDEIRHLLLRLLKNSKQGFAKVEMRSLFMDLTLNNILRMVAGKGFYDDDNARRVRLLIDEVVFNANAGAGNANDYIPILRCITNFEKRIKNLAERVDEFLQSLVDEKRADKEKGDTMVDRLLSLQETQPDYYTDVTLKGLMIVMILAGSETLAGTLEWVMLNLLNHPEVLRKVRAEIDTKIGFDRLIDEPDTKNLPYLQGIVLETLRLHPAAPTLVPHMTSDDCVVAGYDVPRGTMLLANVWAMHRDPSIWEDPEMFKPERYENEKENQKVLTFGIGRRSCPGVGLTHRLVGLALGSMVQCFEWEGTGEEYIVTGETPMMRPATPLLAMCKARPIVHKVLDAFA</sequence>
<dbReference type="SUPFAM" id="SSF48264">
    <property type="entry name" value="Cytochrome P450"/>
    <property type="match status" value="1"/>
</dbReference>
<comment type="cofactor">
    <cofactor evidence="1 12">
        <name>heme</name>
        <dbReference type="ChEBI" id="CHEBI:30413"/>
    </cofactor>
</comment>
<dbReference type="GO" id="GO:0005506">
    <property type="term" value="F:iron ion binding"/>
    <property type="evidence" value="ECO:0007669"/>
    <property type="project" value="InterPro"/>
</dbReference>
<dbReference type="InterPro" id="IPR001128">
    <property type="entry name" value="Cyt_P450"/>
</dbReference>
<dbReference type="PANTHER" id="PTHR47947:SF62">
    <property type="entry name" value="CYTOCHROME P450, FAMILY 81, SUBFAMILY D, POLYPEPTIDE 5"/>
    <property type="match status" value="1"/>
</dbReference>
<evidence type="ECO:0000256" key="11">
    <source>
        <dbReference type="ARBA" id="ARBA00023136"/>
    </source>
</evidence>
<organism evidence="14 15">
    <name type="scientific">Thlaspi arvense</name>
    <name type="common">Field penny-cress</name>
    <dbReference type="NCBI Taxonomy" id="13288"/>
    <lineage>
        <taxon>Eukaryota</taxon>
        <taxon>Viridiplantae</taxon>
        <taxon>Streptophyta</taxon>
        <taxon>Embryophyta</taxon>
        <taxon>Tracheophyta</taxon>
        <taxon>Spermatophyta</taxon>
        <taxon>Magnoliopsida</taxon>
        <taxon>eudicotyledons</taxon>
        <taxon>Gunneridae</taxon>
        <taxon>Pentapetalae</taxon>
        <taxon>rosids</taxon>
        <taxon>malvids</taxon>
        <taxon>Brassicales</taxon>
        <taxon>Brassicaceae</taxon>
        <taxon>Thlaspideae</taxon>
        <taxon>Thlaspi</taxon>
    </lineage>
</organism>
<dbReference type="InterPro" id="IPR002401">
    <property type="entry name" value="Cyt_P450_E_grp-I"/>
</dbReference>
<keyword evidence="6 12" id="KW-0479">Metal-binding</keyword>
<evidence type="ECO:0000256" key="10">
    <source>
        <dbReference type="ARBA" id="ARBA00023033"/>
    </source>
</evidence>
<evidence type="ECO:0000256" key="2">
    <source>
        <dbReference type="ARBA" id="ARBA00004167"/>
    </source>
</evidence>
<evidence type="ECO:0000256" key="5">
    <source>
        <dbReference type="ARBA" id="ARBA00022692"/>
    </source>
</evidence>
<accession>A0AAU9SF49</accession>
<evidence type="ECO:0000256" key="12">
    <source>
        <dbReference type="PIRSR" id="PIRSR602401-1"/>
    </source>
</evidence>
<dbReference type="GO" id="GO:0016705">
    <property type="term" value="F:oxidoreductase activity, acting on paired donors, with incorporation or reduction of molecular oxygen"/>
    <property type="evidence" value="ECO:0007669"/>
    <property type="project" value="InterPro"/>
</dbReference>
<evidence type="ECO:0000256" key="6">
    <source>
        <dbReference type="ARBA" id="ARBA00022723"/>
    </source>
</evidence>
<name>A0AAU9SF49_THLAR</name>
<evidence type="ECO:0000256" key="13">
    <source>
        <dbReference type="RuleBase" id="RU000461"/>
    </source>
</evidence>
<proteinExistence type="inferred from homology"/>
<comment type="similarity">
    <text evidence="3 13">Belongs to the cytochrome P450 family.</text>
</comment>
<dbReference type="EMBL" id="OU466860">
    <property type="protein sequence ID" value="CAH2061397.1"/>
    <property type="molecule type" value="Genomic_DNA"/>
</dbReference>
<keyword evidence="8 13" id="KW-0560">Oxidoreductase</keyword>
<evidence type="ECO:0000256" key="9">
    <source>
        <dbReference type="ARBA" id="ARBA00023004"/>
    </source>
</evidence>
<keyword evidence="15" id="KW-1185">Reference proteome</keyword>
<dbReference type="PANTHER" id="PTHR47947">
    <property type="entry name" value="CYTOCHROME P450 82C3-RELATED"/>
    <property type="match status" value="1"/>
</dbReference>
<keyword evidence="10 13" id="KW-0503">Monooxygenase</keyword>
<keyword evidence="11" id="KW-0472">Membrane</keyword>
<evidence type="ECO:0000256" key="3">
    <source>
        <dbReference type="ARBA" id="ARBA00010617"/>
    </source>
</evidence>
<dbReference type="PRINTS" id="PR00385">
    <property type="entry name" value="P450"/>
</dbReference>
<dbReference type="FunFam" id="1.10.630.10:FF:000023">
    <property type="entry name" value="Cytochrome P450 family protein"/>
    <property type="match status" value="1"/>
</dbReference>
<keyword evidence="4 12" id="KW-0349">Heme</keyword>
<dbReference type="CDD" id="cd20653">
    <property type="entry name" value="CYP81"/>
    <property type="match status" value="1"/>
</dbReference>
<dbReference type="InterPro" id="IPR017972">
    <property type="entry name" value="Cyt_P450_CS"/>
</dbReference>
<protein>
    <recommendedName>
        <fullName evidence="16">Cytochrome P450</fullName>
    </recommendedName>
</protein>
<evidence type="ECO:0000256" key="4">
    <source>
        <dbReference type="ARBA" id="ARBA00022617"/>
    </source>
</evidence>
<comment type="subcellular location">
    <subcellularLocation>
        <location evidence="2">Membrane</location>
        <topology evidence="2">Single-pass membrane protein</topology>
    </subcellularLocation>
</comment>
<keyword evidence="5" id="KW-0812">Transmembrane</keyword>
<feature type="binding site" description="axial binding residue" evidence="12">
    <location>
        <position position="431"/>
    </location>
    <ligand>
        <name>heme</name>
        <dbReference type="ChEBI" id="CHEBI:30413"/>
    </ligand>
    <ligandPart>
        <name>Fe</name>
        <dbReference type="ChEBI" id="CHEBI:18248"/>
    </ligandPart>
</feature>
<evidence type="ECO:0000256" key="7">
    <source>
        <dbReference type="ARBA" id="ARBA00022989"/>
    </source>
</evidence>
<dbReference type="Pfam" id="PF00067">
    <property type="entry name" value="p450"/>
    <property type="match status" value="1"/>
</dbReference>
<dbReference type="GO" id="GO:0020037">
    <property type="term" value="F:heme binding"/>
    <property type="evidence" value="ECO:0007669"/>
    <property type="project" value="InterPro"/>
</dbReference>